<name>A0A5B7EVH1_PORTR</name>
<accession>A0A5B7EVH1</accession>
<evidence type="ECO:0000256" key="1">
    <source>
        <dbReference type="SAM" id="MobiDB-lite"/>
    </source>
</evidence>
<comment type="caution">
    <text evidence="2">The sequence shown here is derived from an EMBL/GenBank/DDBJ whole genome shotgun (WGS) entry which is preliminary data.</text>
</comment>
<feature type="region of interest" description="Disordered" evidence="1">
    <location>
        <begin position="47"/>
        <end position="68"/>
    </location>
</feature>
<dbReference type="Proteomes" id="UP000324222">
    <property type="component" value="Unassembled WGS sequence"/>
</dbReference>
<evidence type="ECO:0000313" key="2">
    <source>
        <dbReference type="EMBL" id="MPC37029.1"/>
    </source>
</evidence>
<gene>
    <name evidence="2" type="ORF">E2C01_030502</name>
</gene>
<proteinExistence type="predicted"/>
<dbReference type="EMBL" id="VSRR010003665">
    <property type="protein sequence ID" value="MPC37029.1"/>
    <property type="molecule type" value="Genomic_DNA"/>
</dbReference>
<evidence type="ECO:0000313" key="3">
    <source>
        <dbReference type="Proteomes" id="UP000324222"/>
    </source>
</evidence>
<dbReference type="AlphaFoldDB" id="A0A5B7EVH1"/>
<reference evidence="2 3" key="1">
    <citation type="submission" date="2019-05" db="EMBL/GenBank/DDBJ databases">
        <title>Another draft genome of Portunus trituberculatus and its Hox gene families provides insights of decapod evolution.</title>
        <authorList>
            <person name="Jeong J.-H."/>
            <person name="Song I."/>
            <person name="Kim S."/>
            <person name="Choi T."/>
            <person name="Kim D."/>
            <person name="Ryu S."/>
            <person name="Kim W."/>
        </authorList>
    </citation>
    <scope>NUCLEOTIDE SEQUENCE [LARGE SCALE GENOMIC DNA]</scope>
    <source>
        <tissue evidence="2">Muscle</tissue>
    </source>
</reference>
<organism evidence="2 3">
    <name type="scientific">Portunus trituberculatus</name>
    <name type="common">Swimming crab</name>
    <name type="synonym">Neptunus trituberculatus</name>
    <dbReference type="NCBI Taxonomy" id="210409"/>
    <lineage>
        <taxon>Eukaryota</taxon>
        <taxon>Metazoa</taxon>
        <taxon>Ecdysozoa</taxon>
        <taxon>Arthropoda</taxon>
        <taxon>Crustacea</taxon>
        <taxon>Multicrustacea</taxon>
        <taxon>Malacostraca</taxon>
        <taxon>Eumalacostraca</taxon>
        <taxon>Eucarida</taxon>
        <taxon>Decapoda</taxon>
        <taxon>Pleocyemata</taxon>
        <taxon>Brachyura</taxon>
        <taxon>Eubrachyura</taxon>
        <taxon>Portunoidea</taxon>
        <taxon>Portunidae</taxon>
        <taxon>Portuninae</taxon>
        <taxon>Portunus</taxon>
    </lineage>
</organism>
<sequence>MFKPTRTATQKNDTQNTSRVYTGVMAYYDNKKDLIREASNSDRLEVAFPPNSTRATTEKNHGTNLTFG</sequence>
<protein>
    <submittedName>
        <fullName evidence="2">Uncharacterized protein</fullName>
    </submittedName>
</protein>
<keyword evidence="3" id="KW-1185">Reference proteome</keyword>